<dbReference type="AlphaFoldDB" id="A0A381DYK6"/>
<feature type="transmembrane region" description="Helical" evidence="1">
    <location>
        <begin position="38"/>
        <end position="57"/>
    </location>
</feature>
<keyword evidence="3" id="KW-1185">Reference proteome</keyword>
<evidence type="ECO:0000313" key="2">
    <source>
        <dbReference type="EMBL" id="SUX18329.1"/>
    </source>
</evidence>
<protein>
    <submittedName>
        <fullName evidence="2">Uncharacterized protein</fullName>
    </submittedName>
</protein>
<reference evidence="2 3" key="1">
    <citation type="submission" date="2018-06" db="EMBL/GenBank/DDBJ databases">
        <authorList>
            <consortium name="Pathogen Informatics"/>
            <person name="Doyle S."/>
        </authorList>
    </citation>
    <scope>NUCLEOTIDE SEQUENCE [LARGE SCALE GENOMIC DNA]</scope>
    <source>
        <strain evidence="2 3">NCTC13294</strain>
    </source>
</reference>
<dbReference type="Proteomes" id="UP000254572">
    <property type="component" value="Unassembled WGS sequence"/>
</dbReference>
<dbReference type="EMBL" id="UFUW01000001">
    <property type="protein sequence ID" value="SUX18329.1"/>
    <property type="molecule type" value="Genomic_DNA"/>
</dbReference>
<organism evidence="2 3">
    <name type="scientific">Cardiobacterium valvarum</name>
    <dbReference type="NCBI Taxonomy" id="194702"/>
    <lineage>
        <taxon>Bacteria</taxon>
        <taxon>Pseudomonadati</taxon>
        <taxon>Pseudomonadota</taxon>
        <taxon>Gammaproteobacteria</taxon>
        <taxon>Cardiobacteriales</taxon>
        <taxon>Cardiobacteriaceae</taxon>
        <taxon>Cardiobacterium</taxon>
    </lineage>
</organism>
<keyword evidence="1" id="KW-0472">Membrane</keyword>
<keyword evidence="1" id="KW-0812">Transmembrane</keyword>
<proteinExistence type="predicted"/>
<name>A0A381DYK6_9GAMM</name>
<sequence>MNFFENLLENFREAPALTACVVFCAAAIFFLPDEGRIALLKNLSIGVFAIPLGIHIWRRSRLDHLDEGFPLFTTLIFLAGGAYLAVPALIDLHRPRVTVTTENFHVKTRSCRSSGHHYCYDSRYRLVLPEKHAELVLEKKRVRPLQSAHEIRVEYWPKSDIIYKIEILR</sequence>
<keyword evidence="1" id="KW-1133">Transmembrane helix</keyword>
<evidence type="ECO:0000313" key="3">
    <source>
        <dbReference type="Proteomes" id="UP000254572"/>
    </source>
</evidence>
<feature type="transmembrane region" description="Helical" evidence="1">
    <location>
        <begin position="69"/>
        <end position="90"/>
    </location>
</feature>
<evidence type="ECO:0000256" key="1">
    <source>
        <dbReference type="SAM" id="Phobius"/>
    </source>
</evidence>
<accession>A0A381DYK6</accession>
<dbReference type="OrthoDB" id="7106979at2"/>
<dbReference type="RefSeq" id="WP_115610570.1">
    <property type="nucleotide sequence ID" value="NZ_JBHLZC010000001.1"/>
</dbReference>
<gene>
    <name evidence="2" type="ORF">NCTC13294_00245</name>
</gene>
<feature type="transmembrane region" description="Helical" evidence="1">
    <location>
        <begin position="14"/>
        <end position="31"/>
    </location>
</feature>